<dbReference type="CDD" id="cd07106">
    <property type="entry name" value="ALDH_AldA-AAD23400"/>
    <property type="match status" value="1"/>
</dbReference>
<dbReference type="EMBL" id="CP018839">
    <property type="protein sequence ID" value="APR04963.1"/>
    <property type="molecule type" value="Genomic_DNA"/>
</dbReference>
<name>A0A1H5S740_9RHOO</name>
<organism evidence="4 5">
    <name type="scientific">Thauera chlorobenzoica</name>
    <dbReference type="NCBI Taxonomy" id="96773"/>
    <lineage>
        <taxon>Bacteria</taxon>
        <taxon>Pseudomonadati</taxon>
        <taxon>Pseudomonadota</taxon>
        <taxon>Betaproteobacteria</taxon>
        <taxon>Rhodocyclales</taxon>
        <taxon>Zoogloeaceae</taxon>
        <taxon>Thauera</taxon>
    </lineage>
</organism>
<evidence type="ECO:0000256" key="2">
    <source>
        <dbReference type="ARBA" id="ARBA00023002"/>
    </source>
</evidence>
<sequence length="478" mass="50951">MYEALAKRTSTLVIDGRAVAGERGTLPVIDPALGEPFAECPSASSAQLDAAVAAANRAFAQWQHSSCEERRALLLKIADRIEHNAPELAEIIVREQGKPLALAQMEVGGAVAWTRATAALELPVEVIEDSPTKRIELHRRPLGVVGSITPWNWPLMIAVWHIMPALRAGNTVVIKPSELTPLNTLRLVELIAEVAPPGLVNVVAGGSAIGRDMSGHAGIRKIVFTGSTPTGQDIMRNAAGTLKRLTLELGGNDAGIVLPGADIDAIAEGVFQSAFLNMGQTCAALKRLYVHESQYEQMCARLVAVAARQKVGNGLEEGVSFGPIQNRDQFELVCELVDDARAAGARILCGGEPLPGKGYFYPPTIVADVTDGTRLVDEEQFGPVLPVIRYATVDEAVLRANASDNGLGGSVWSSDIEQARAVAARLECGTVWINGHAEVLPHCPFGGCKMSGFGVEFGLEGLLEYTRPQLFNINRPAP</sequence>
<dbReference type="InterPro" id="IPR016162">
    <property type="entry name" value="Ald_DH_N"/>
</dbReference>
<dbReference type="AlphaFoldDB" id="A0A1H5S740"/>
<accession>A0A1H5S740</accession>
<dbReference type="InterPro" id="IPR029510">
    <property type="entry name" value="Ald_DH_CS_GLU"/>
</dbReference>
<dbReference type="InterPro" id="IPR015590">
    <property type="entry name" value="Aldehyde_DH_dom"/>
</dbReference>
<reference evidence="4 5" key="1">
    <citation type="submission" date="2016-12" db="EMBL/GenBank/DDBJ databases">
        <title>Complete genome sequence of Thauera chlorobenzoica, a Betaproteobacterium degrading haloaromatics anaerobically to CO2 and halides.</title>
        <authorList>
            <person name="Goris T."/>
            <person name="Mergelsberg M."/>
            <person name="Boll M."/>
        </authorList>
    </citation>
    <scope>NUCLEOTIDE SEQUENCE [LARGE SCALE GENOMIC DNA]</scope>
    <source>
        <strain evidence="4 5">3CB1</strain>
    </source>
</reference>
<dbReference type="RefSeq" id="WP_075148383.1">
    <property type="nucleotide sequence ID" value="NZ_CP018839.1"/>
</dbReference>
<evidence type="ECO:0000256" key="1">
    <source>
        <dbReference type="ARBA" id="ARBA00009986"/>
    </source>
</evidence>
<evidence type="ECO:0000313" key="5">
    <source>
        <dbReference type="Proteomes" id="UP000185739"/>
    </source>
</evidence>
<dbReference type="FunFam" id="3.40.309.10:FF:000009">
    <property type="entry name" value="Aldehyde dehydrogenase A"/>
    <property type="match status" value="1"/>
</dbReference>
<dbReference type="OrthoDB" id="6187633at2"/>
<evidence type="ECO:0000313" key="4">
    <source>
        <dbReference type="EMBL" id="APR04963.1"/>
    </source>
</evidence>
<keyword evidence="5" id="KW-1185">Reference proteome</keyword>
<dbReference type="Gene3D" id="3.40.605.10">
    <property type="entry name" value="Aldehyde Dehydrogenase, Chain A, domain 1"/>
    <property type="match status" value="1"/>
</dbReference>
<dbReference type="SUPFAM" id="SSF53720">
    <property type="entry name" value="ALDH-like"/>
    <property type="match status" value="1"/>
</dbReference>
<dbReference type="KEGG" id="tcl:Tchl_2120"/>
<dbReference type="FunFam" id="3.40.605.10:FF:000007">
    <property type="entry name" value="NAD/NADP-dependent betaine aldehyde dehydrogenase"/>
    <property type="match status" value="1"/>
</dbReference>
<dbReference type="PANTHER" id="PTHR11699">
    <property type="entry name" value="ALDEHYDE DEHYDROGENASE-RELATED"/>
    <property type="match status" value="1"/>
</dbReference>
<dbReference type="InterPro" id="IPR044086">
    <property type="entry name" value="LUC3-like"/>
</dbReference>
<keyword evidence="2 3" id="KW-0560">Oxidoreductase</keyword>
<protein>
    <submittedName>
        <fullName evidence="4">Aldehyde dehydrogenase A</fullName>
        <ecNumber evidence="4">1.2.1.22</ecNumber>
    </submittedName>
</protein>
<dbReference type="GO" id="GO:0008911">
    <property type="term" value="F:lactaldehyde dehydrogenase (NAD+) activity"/>
    <property type="evidence" value="ECO:0007669"/>
    <property type="project" value="UniProtKB-EC"/>
</dbReference>
<dbReference type="Proteomes" id="UP000185739">
    <property type="component" value="Chromosome"/>
</dbReference>
<gene>
    <name evidence="4" type="ORF">Tchl_2120</name>
</gene>
<dbReference type="EC" id="1.2.1.22" evidence="4"/>
<evidence type="ECO:0000256" key="3">
    <source>
        <dbReference type="RuleBase" id="RU003345"/>
    </source>
</evidence>
<dbReference type="STRING" id="96773.Tchl_2120"/>
<proteinExistence type="inferred from homology"/>
<dbReference type="Gene3D" id="3.40.309.10">
    <property type="entry name" value="Aldehyde Dehydrogenase, Chain A, domain 2"/>
    <property type="match status" value="1"/>
</dbReference>
<dbReference type="PROSITE" id="PS00687">
    <property type="entry name" value="ALDEHYDE_DEHYDR_GLU"/>
    <property type="match status" value="1"/>
</dbReference>
<dbReference type="InterPro" id="IPR016161">
    <property type="entry name" value="Ald_DH/histidinol_DH"/>
</dbReference>
<comment type="similarity">
    <text evidence="1 3">Belongs to the aldehyde dehydrogenase family.</text>
</comment>
<dbReference type="InterPro" id="IPR016163">
    <property type="entry name" value="Ald_DH_C"/>
</dbReference>
<dbReference type="Pfam" id="PF00171">
    <property type="entry name" value="Aldedh"/>
    <property type="match status" value="1"/>
</dbReference>
<dbReference type="PROSITE" id="PS00070">
    <property type="entry name" value="ALDEHYDE_DEHYDR_CYS"/>
    <property type="match status" value="1"/>
</dbReference>
<dbReference type="InterPro" id="IPR016160">
    <property type="entry name" value="Ald_DH_CS_CYS"/>
</dbReference>